<gene>
    <name evidence="2" type="ORF">XAT740_LOCUS10673</name>
</gene>
<keyword evidence="3" id="KW-1185">Reference proteome</keyword>
<evidence type="ECO:0000313" key="2">
    <source>
        <dbReference type="EMBL" id="CAF0951209.1"/>
    </source>
</evidence>
<reference evidence="2" key="1">
    <citation type="submission" date="2021-02" db="EMBL/GenBank/DDBJ databases">
        <authorList>
            <person name="Nowell W R."/>
        </authorList>
    </citation>
    <scope>NUCLEOTIDE SEQUENCE</scope>
</reference>
<protein>
    <submittedName>
        <fullName evidence="2">Uncharacterized protein</fullName>
    </submittedName>
</protein>
<sequence length="112" mass="12769">MAQYKVLLHGLKPNDIIYSTNPELSVIRDESRRGQSSSTQPSSNQEDITPMQETDYLDLYIKPIEKPNNQHSLLQSDVPETTPICVTIRQTSRGTRRIWISQTSLLSQNINV</sequence>
<dbReference type="EMBL" id="CAJNOR010000573">
    <property type="protein sequence ID" value="CAF0951209.1"/>
    <property type="molecule type" value="Genomic_DNA"/>
</dbReference>
<dbReference type="AlphaFoldDB" id="A0A814D6Y9"/>
<feature type="compositionally biased region" description="Polar residues" evidence="1">
    <location>
        <begin position="34"/>
        <end position="47"/>
    </location>
</feature>
<evidence type="ECO:0000313" key="3">
    <source>
        <dbReference type="Proteomes" id="UP000663828"/>
    </source>
</evidence>
<evidence type="ECO:0000256" key="1">
    <source>
        <dbReference type="SAM" id="MobiDB-lite"/>
    </source>
</evidence>
<feature type="region of interest" description="Disordered" evidence="1">
    <location>
        <begin position="27"/>
        <end position="52"/>
    </location>
</feature>
<comment type="caution">
    <text evidence="2">The sequence shown here is derived from an EMBL/GenBank/DDBJ whole genome shotgun (WGS) entry which is preliminary data.</text>
</comment>
<proteinExistence type="predicted"/>
<name>A0A814D6Y9_ADIRI</name>
<dbReference type="Proteomes" id="UP000663828">
    <property type="component" value="Unassembled WGS sequence"/>
</dbReference>
<accession>A0A814D6Y9</accession>
<organism evidence="2 3">
    <name type="scientific">Adineta ricciae</name>
    <name type="common">Rotifer</name>
    <dbReference type="NCBI Taxonomy" id="249248"/>
    <lineage>
        <taxon>Eukaryota</taxon>
        <taxon>Metazoa</taxon>
        <taxon>Spiralia</taxon>
        <taxon>Gnathifera</taxon>
        <taxon>Rotifera</taxon>
        <taxon>Eurotatoria</taxon>
        <taxon>Bdelloidea</taxon>
        <taxon>Adinetida</taxon>
        <taxon>Adinetidae</taxon>
        <taxon>Adineta</taxon>
    </lineage>
</organism>